<dbReference type="PANTHER" id="PTHR32089">
    <property type="entry name" value="METHYL-ACCEPTING CHEMOTAXIS PROTEIN MCPB"/>
    <property type="match status" value="1"/>
</dbReference>
<organism evidence="5 6">
    <name type="scientific">Bacillus lumedeiriae</name>
    <dbReference type="NCBI Taxonomy" id="3058829"/>
    <lineage>
        <taxon>Bacteria</taxon>
        <taxon>Bacillati</taxon>
        <taxon>Bacillota</taxon>
        <taxon>Bacilli</taxon>
        <taxon>Bacillales</taxon>
        <taxon>Bacillaceae</taxon>
        <taxon>Bacillus</taxon>
    </lineage>
</organism>
<feature type="coiled-coil region" evidence="3">
    <location>
        <begin position="144"/>
        <end position="171"/>
    </location>
</feature>
<dbReference type="Pfam" id="PF00015">
    <property type="entry name" value="MCPsignal"/>
    <property type="match status" value="1"/>
</dbReference>
<protein>
    <submittedName>
        <fullName evidence="5">Methyl-accepting chemotaxis protein</fullName>
    </submittedName>
</protein>
<dbReference type="Proteomes" id="UP001619911">
    <property type="component" value="Unassembled WGS sequence"/>
</dbReference>
<evidence type="ECO:0000313" key="6">
    <source>
        <dbReference type="Proteomes" id="UP001619911"/>
    </source>
</evidence>
<evidence type="ECO:0000313" key="5">
    <source>
        <dbReference type="EMBL" id="MFK2824758.1"/>
    </source>
</evidence>
<dbReference type="EMBL" id="JAUIYO010000002">
    <property type="protein sequence ID" value="MFK2824758.1"/>
    <property type="molecule type" value="Genomic_DNA"/>
</dbReference>
<dbReference type="PROSITE" id="PS50111">
    <property type="entry name" value="CHEMOTAXIS_TRANSDUC_2"/>
    <property type="match status" value="1"/>
</dbReference>
<keyword evidence="6" id="KW-1185">Reference proteome</keyword>
<dbReference type="Gene3D" id="1.10.287.950">
    <property type="entry name" value="Methyl-accepting chemotaxis protein"/>
    <property type="match status" value="1"/>
</dbReference>
<name>A0ABW8I5N3_9BACI</name>
<accession>A0ABW8I5N3</accession>
<evidence type="ECO:0000256" key="3">
    <source>
        <dbReference type="SAM" id="Coils"/>
    </source>
</evidence>
<sequence>MSHKLKEMVDHLPTIQQSYPDDTCLILSDKESIIGYVPGEVIDLKLKVGESMQKYKKSAAYRVLQTGQKLREEVSADLLGIPYIATCTPIKENGQVIGAFSAVVSNQKMADFRKGAEELGSVINQMTSFSEEIAATSNASADKLQELSQQSETMKNNMKNVERVIQQVKEIASRSNILGLNASIEAARSGEYGRGFSVVADEIRKMAANSNSAAEDIQKQLELAQLEILKIHESIHEIAAQTEEQSASAQEFHTMVERISNTADLLNKHGEIDRTSHR</sequence>
<dbReference type="SMART" id="SM00283">
    <property type="entry name" value="MA"/>
    <property type="match status" value="1"/>
</dbReference>
<dbReference type="PANTHER" id="PTHR32089:SF112">
    <property type="entry name" value="LYSOZYME-LIKE PROTEIN-RELATED"/>
    <property type="match status" value="1"/>
</dbReference>
<evidence type="ECO:0000256" key="1">
    <source>
        <dbReference type="ARBA" id="ARBA00023224"/>
    </source>
</evidence>
<reference evidence="5 6" key="1">
    <citation type="submission" date="2023-07" db="EMBL/GenBank/DDBJ databases">
        <title>Bacillus lucianemedeirus sp. nov, a new species isolated from an immunobiological production facility.</title>
        <authorList>
            <person name="Costa L.V."/>
            <person name="Miranda R.V.S.L."/>
            <person name="Brandao M.L.L."/>
            <person name="Reis C.M.F."/>
            <person name="Frazao A.M."/>
            <person name="Cruz F.V."/>
            <person name="Baio P.V.P."/>
            <person name="Veras J.F.C."/>
            <person name="Ramos J.N."/>
            <person name="Vieira V."/>
        </authorList>
    </citation>
    <scope>NUCLEOTIDE SEQUENCE [LARGE SCALE GENOMIC DNA]</scope>
    <source>
        <strain evidence="5 6">B190/17</strain>
    </source>
</reference>
<keyword evidence="3" id="KW-0175">Coiled coil</keyword>
<dbReference type="InterPro" id="IPR004089">
    <property type="entry name" value="MCPsignal_dom"/>
</dbReference>
<keyword evidence="1 2" id="KW-0807">Transducer</keyword>
<proteinExistence type="predicted"/>
<dbReference type="SUPFAM" id="SSF58104">
    <property type="entry name" value="Methyl-accepting chemotaxis protein (MCP) signaling domain"/>
    <property type="match status" value="1"/>
</dbReference>
<comment type="caution">
    <text evidence="5">The sequence shown here is derived from an EMBL/GenBank/DDBJ whole genome shotgun (WGS) entry which is preliminary data.</text>
</comment>
<gene>
    <name evidence="5" type="ORF">QYG89_03565</name>
</gene>
<evidence type="ECO:0000259" key="4">
    <source>
        <dbReference type="PROSITE" id="PS50111"/>
    </source>
</evidence>
<evidence type="ECO:0000256" key="2">
    <source>
        <dbReference type="PROSITE-ProRule" id="PRU00284"/>
    </source>
</evidence>
<feature type="domain" description="Methyl-accepting transducer" evidence="4">
    <location>
        <begin position="109"/>
        <end position="264"/>
    </location>
</feature>